<feature type="region of interest" description="Disordered" evidence="1">
    <location>
        <begin position="289"/>
        <end position="346"/>
    </location>
</feature>
<dbReference type="Proteomes" id="UP001363622">
    <property type="component" value="Unassembled WGS sequence"/>
</dbReference>
<feature type="compositionally biased region" description="Low complexity" evidence="1">
    <location>
        <begin position="386"/>
        <end position="396"/>
    </location>
</feature>
<feature type="region of interest" description="Disordered" evidence="1">
    <location>
        <begin position="374"/>
        <end position="396"/>
    </location>
</feature>
<comment type="caution">
    <text evidence="2">The sequence shown here is derived from an EMBL/GenBank/DDBJ whole genome shotgun (WGS) entry which is preliminary data.</text>
</comment>
<gene>
    <name evidence="2" type="ORF">IWZ03DRAFT_414827</name>
</gene>
<keyword evidence="3" id="KW-1185">Reference proteome</keyword>
<feature type="compositionally biased region" description="Low complexity" evidence="1">
    <location>
        <begin position="335"/>
        <end position="346"/>
    </location>
</feature>
<reference evidence="2 3" key="1">
    <citation type="submission" date="2024-04" db="EMBL/GenBank/DDBJ databases">
        <title>Phyllosticta paracitricarpa is synonymous to the EU quarantine fungus P. citricarpa based on phylogenomic analyses.</title>
        <authorList>
            <consortium name="Lawrence Berkeley National Laboratory"/>
            <person name="Van Ingen-Buijs V.A."/>
            <person name="Van Westerhoven A.C."/>
            <person name="Haridas S."/>
            <person name="Skiadas P."/>
            <person name="Martin F."/>
            <person name="Groenewald J.Z."/>
            <person name="Crous P.W."/>
            <person name="Seidl M.F."/>
        </authorList>
    </citation>
    <scope>NUCLEOTIDE SEQUENCE [LARGE SCALE GENOMIC DNA]</scope>
    <source>
        <strain evidence="2 3">CBS 123371</strain>
    </source>
</reference>
<organism evidence="2 3">
    <name type="scientific">Phyllosticta citriasiana</name>
    <dbReference type="NCBI Taxonomy" id="595635"/>
    <lineage>
        <taxon>Eukaryota</taxon>
        <taxon>Fungi</taxon>
        <taxon>Dikarya</taxon>
        <taxon>Ascomycota</taxon>
        <taxon>Pezizomycotina</taxon>
        <taxon>Dothideomycetes</taxon>
        <taxon>Dothideomycetes incertae sedis</taxon>
        <taxon>Botryosphaeriales</taxon>
        <taxon>Phyllostictaceae</taxon>
        <taxon>Phyllosticta</taxon>
    </lineage>
</organism>
<sequence>MQPTLLTVTGIAATITSTTTQMSFLQGSQLPTLVPKYPTVNGTAMPTLVPTVSSIELPDSMKSFTSTYDFKQLSSLFPSIDWSSLPTYSMVSGGSSLTSLTEDLPLTQDLPTQVTSIDGLPSSFITEVPHFTVSGGQGVVFDPPVIEYDPEKPLDEIIVNIKGHLNCTDKCTEAARPKDSPADGSIWSVPVPVNITVTTTGPCSTAPQPTKFCHPEHCHNGHCHEKHCHKQSEIDELQKIDPDWIWSPKSNDEDYRGADDFSPLTVITLSGLPTATFLTIPRNITRTVGTEPKVGECDPRGHHHHHQSNSGHTDHHHHNSQDRTLSTRSRRSSSDEVTSTDSIDSSPLNMATLVLPTATTFQRVRHELANEELEANSDREEILGHPSRPTINRPTPTTIQRMTRRRSLAAGGPIDSSLLSYLSSAVESIISTTSPTPTSGSSSTSSGPIAITVTLTKRATEAEAAEATKAKAEAELTFSKTTTKTITWLNRAWVTNAIEDLLTRKPTLERFETDTETETETDDEKRKMMFKRGKAKKTKTTITSSETYDGHYLETVHVHKDGEVHINDRRRRSVRLGGWATATATATAWRK</sequence>
<dbReference type="EMBL" id="JBBPHU010000006">
    <property type="protein sequence ID" value="KAK7516276.1"/>
    <property type="molecule type" value="Genomic_DNA"/>
</dbReference>
<evidence type="ECO:0000313" key="3">
    <source>
        <dbReference type="Proteomes" id="UP001363622"/>
    </source>
</evidence>
<evidence type="ECO:0000256" key="1">
    <source>
        <dbReference type="SAM" id="MobiDB-lite"/>
    </source>
</evidence>
<accession>A0ABR1KJL2</accession>
<name>A0ABR1KJL2_9PEZI</name>
<proteinExistence type="predicted"/>
<protein>
    <submittedName>
        <fullName evidence="2">Uncharacterized protein</fullName>
    </submittedName>
</protein>
<evidence type="ECO:0000313" key="2">
    <source>
        <dbReference type="EMBL" id="KAK7516276.1"/>
    </source>
</evidence>